<evidence type="ECO:0000256" key="6">
    <source>
        <dbReference type="ARBA" id="ARBA00022490"/>
    </source>
</evidence>
<dbReference type="Pfam" id="PF00128">
    <property type="entry name" value="Alpha-amylase"/>
    <property type="match status" value="1"/>
</dbReference>
<evidence type="ECO:0000256" key="4">
    <source>
        <dbReference type="ARBA" id="ARBA00012268"/>
    </source>
</evidence>
<feature type="domain" description="Glycosyl hydrolase family 13 catalytic" evidence="15">
    <location>
        <begin position="111"/>
        <end position="448"/>
    </location>
</feature>
<dbReference type="Proteomes" id="UP001379533">
    <property type="component" value="Chromosome"/>
</dbReference>
<dbReference type="SUPFAM" id="SSF81296">
    <property type="entry name" value="E set domains"/>
    <property type="match status" value="1"/>
</dbReference>
<keyword evidence="8" id="KW-0119">Carbohydrate metabolism</keyword>
<gene>
    <name evidence="16" type="primary">treZ</name>
    <name evidence="16" type="ORF">LZC95_21425</name>
</gene>
<dbReference type="PANTHER" id="PTHR43651">
    <property type="entry name" value="1,4-ALPHA-GLUCAN-BRANCHING ENZYME"/>
    <property type="match status" value="1"/>
</dbReference>
<evidence type="ECO:0000256" key="11">
    <source>
        <dbReference type="ARBA" id="ARBA00033284"/>
    </source>
</evidence>
<evidence type="ECO:0000256" key="2">
    <source>
        <dbReference type="ARBA" id="ARBA00005199"/>
    </source>
</evidence>
<evidence type="ECO:0000256" key="7">
    <source>
        <dbReference type="ARBA" id="ARBA00022801"/>
    </source>
</evidence>
<accession>A0ABZ2KQV5</accession>
<keyword evidence="9 14" id="KW-0326">Glycosidase</keyword>
<evidence type="ECO:0000256" key="9">
    <source>
        <dbReference type="ARBA" id="ARBA00023295"/>
    </source>
</evidence>
<dbReference type="InterPro" id="IPR014756">
    <property type="entry name" value="Ig_E-set"/>
</dbReference>
<evidence type="ECO:0000256" key="8">
    <source>
        <dbReference type="ARBA" id="ARBA00023277"/>
    </source>
</evidence>
<dbReference type="RefSeq" id="WP_394850006.1">
    <property type="nucleotide sequence ID" value="NZ_CP089982.1"/>
</dbReference>
<protein>
    <recommendedName>
        <fullName evidence="5 13">Malto-oligosyltrehalose trehalohydrolase</fullName>
        <shortName evidence="14">MTHase</shortName>
        <ecNumber evidence="4 13">3.2.1.141</ecNumber>
    </recommendedName>
    <alternativeName>
        <fullName evidence="11 14">4-alpha-D-((1-&gt;4)-alpha-D-glucano)trehalose trehalohydrolase</fullName>
    </alternativeName>
    <alternativeName>
        <fullName evidence="10 14">Maltooligosyl trehalose trehalohydrolase</fullName>
    </alternativeName>
</protein>
<dbReference type="Gene3D" id="2.60.40.10">
    <property type="entry name" value="Immunoglobulins"/>
    <property type="match status" value="1"/>
</dbReference>
<comment type="catalytic activity">
    <reaction evidence="12 14">
        <text>hydrolysis of (1-&gt;4)-alpha-D-glucosidic linkage in 4-alpha-D-[(1-&gt;4)-alpha-D-glucanosyl]n trehalose to yield trehalose and (1-&gt;4)-alpha-D-glucan.</text>
        <dbReference type="EC" id="3.2.1.141"/>
    </reaction>
</comment>
<dbReference type="InterPro" id="IPR017853">
    <property type="entry name" value="GH"/>
</dbReference>
<dbReference type="SUPFAM" id="SSF51445">
    <property type="entry name" value="(Trans)glycosidases"/>
    <property type="match status" value="1"/>
</dbReference>
<dbReference type="InterPro" id="IPR013783">
    <property type="entry name" value="Ig-like_fold"/>
</dbReference>
<proteinExistence type="inferred from homology"/>
<name>A0ABZ2KQV5_9BACT</name>
<evidence type="ECO:0000256" key="3">
    <source>
        <dbReference type="ARBA" id="ARBA00008061"/>
    </source>
</evidence>
<evidence type="ECO:0000256" key="12">
    <source>
        <dbReference type="ARBA" id="ARBA00034013"/>
    </source>
</evidence>
<evidence type="ECO:0000256" key="5">
    <source>
        <dbReference type="ARBA" id="ARBA00015938"/>
    </source>
</evidence>
<dbReference type="Gene3D" id="1.10.10.760">
    <property type="entry name" value="E-set domains of sugar-utilizing enzymes"/>
    <property type="match status" value="1"/>
</dbReference>
<keyword evidence="17" id="KW-1185">Reference proteome</keyword>
<sequence>MTVQLGAAIEGAGTRFRAFVTTSPTCAVRLYDGAGNLIAEHAMTALGDGHFEIVLEGAGHGTLYRYRVGDRDLPDPYARYLPQGVHGPAMVVDSTHAWRHGVGGARPLEEQVIYELHVGTFTPEGTYEAARQRLRDLVDLGVTTVELMPLAAFPGQRGWGYDGVALYAPFAPYGTPYELRRFIDEAHGHGLNVLLDVVYNHFGPSGNYLSAYSEQYFNADIRTAWGDAPDFSHAAMRRYVLDNARYWLTEFHFDGLRLDAVHAIVDDGPYPILRELSDMVAALEPRKVLIAEDERNDPAIVTTLGMNGVWADDFHHQVRTTLTGERDGYYGAYTPGISGIAETIDRGWLYQGEFYAPKGKPRGKPAGALPAQALVYCIQNHDQIGNRALGDRLTESISLDAYCAASTLLLLLPMTPLLFMGQEWAASTPFLFFTDHEEPLGRAVSEGRRNEFKSFSSFANFPDPQDPTTFERSRLRWPERHEAPHARVLDLYRKLLRLRREDPVFRHGSRERLRASTEAGFLIVHQWRDAEQRHLLVNFDGIAKPLPDAFRGRTASFTSGEPLERERIPASTAVVVV</sequence>
<dbReference type="EMBL" id="CP089982">
    <property type="protein sequence ID" value="WXA99369.1"/>
    <property type="molecule type" value="Genomic_DNA"/>
</dbReference>
<dbReference type="NCBIfam" id="TIGR02402">
    <property type="entry name" value="trehalose_TreZ"/>
    <property type="match status" value="1"/>
</dbReference>
<keyword evidence="7 14" id="KW-0378">Hydrolase</keyword>
<reference evidence="16 17" key="1">
    <citation type="submission" date="2021-12" db="EMBL/GenBank/DDBJ databases">
        <title>Discovery of the Pendulisporaceae a myxobacterial family with distinct sporulation behavior and unique specialized metabolism.</title>
        <authorList>
            <person name="Garcia R."/>
            <person name="Popoff A."/>
            <person name="Bader C.D."/>
            <person name="Loehr J."/>
            <person name="Walesch S."/>
            <person name="Walt C."/>
            <person name="Boldt J."/>
            <person name="Bunk B."/>
            <person name="Haeckl F.J.F.P.J."/>
            <person name="Gunesch A.P."/>
            <person name="Birkelbach J."/>
            <person name="Nuebel U."/>
            <person name="Pietschmann T."/>
            <person name="Bach T."/>
            <person name="Mueller R."/>
        </authorList>
    </citation>
    <scope>NUCLEOTIDE SEQUENCE [LARGE SCALE GENOMIC DNA]</scope>
    <source>
        <strain evidence="16 17">MSr12523</strain>
    </source>
</reference>
<dbReference type="SMART" id="SM00642">
    <property type="entry name" value="Aamy"/>
    <property type="match status" value="1"/>
</dbReference>
<dbReference type="InterPro" id="IPR006047">
    <property type="entry name" value="GH13_cat_dom"/>
</dbReference>
<dbReference type="EC" id="3.2.1.141" evidence="4 13"/>
<dbReference type="Gene3D" id="3.20.20.80">
    <property type="entry name" value="Glycosidases"/>
    <property type="match status" value="1"/>
</dbReference>
<evidence type="ECO:0000313" key="17">
    <source>
        <dbReference type="Proteomes" id="UP001379533"/>
    </source>
</evidence>
<evidence type="ECO:0000256" key="13">
    <source>
        <dbReference type="NCBIfam" id="TIGR02402"/>
    </source>
</evidence>
<dbReference type="InterPro" id="IPR044901">
    <property type="entry name" value="Trehalose_TreZ_E-set_sf"/>
</dbReference>
<evidence type="ECO:0000313" key="16">
    <source>
        <dbReference type="EMBL" id="WXA99369.1"/>
    </source>
</evidence>
<evidence type="ECO:0000256" key="1">
    <source>
        <dbReference type="ARBA" id="ARBA00004496"/>
    </source>
</evidence>
<dbReference type="PANTHER" id="PTHR43651:SF11">
    <property type="entry name" value="MALTO-OLIGOSYLTREHALOSE TREHALOHYDROLASE"/>
    <property type="match status" value="1"/>
</dbReference>
<comment type="subcellular location">
    <subcellularLocation>
        <location evidence="1">Cytoplasm</location>
    </subcellularLocation>
</comment>
<dbReference type="CDD" id="cd11325">
    <property type="entry name" value="AmyAc_GTHase"/>
    <property type="match status" value="1"/>
</dbReference>
<evidence type="ECO:0000256" key="10">
    <source>
        <dbReference type="ARBA" id="ARBA00032057"/>
    </source>
</evidence>
<evidence type="ECO:0000256" key="14">
    <source>
        <dbReference type="PIRNR" id="PIRNR006337"/>
    </source>
</evidence>
<dbReference type="PIRSF" id="PIRSF006337">
    <property type="entry name" value="Trehalose_TreZ"/>
    <property type="match status" value="1"/>
</dbReference>
<evidence type="ECO:0000259" key="15">
    <source>
        <dbReference type="SMART" id="SM00642"/>
    </source>
</evidence>
<organism evidence="16 17">
    <name type="scientific">Pendulispora brunnea</name>
    <dbReference type="NCBI Taxonomy" id="2905690"/>
    <lineage>
        <taxon>Bacteria</taxon>
        <taxon>Pseudomonadati</taxon>
        <taxon>Myxococcota</taxon>
        <taxon>Myxococcia</taxon>
        <taxon>Myxococcales</taxon>
        <taxon>Sorangiineae</taxon>
        <taxon>Pendulisporaceae</taxon>
        <taxon>Pendulispora</taxon>
    </lineage>
</organism>
<comment type="pathway">
    <text evidence="2 14">Glycan biosynthesis; trehalose biosynthesis.</text>
</comment>
<dbReference type="InterPro" id="IPR012768">
    <property type="entry name" value="Trehalose_TreZ"/>
</dbReference>
<keyword evidence="6" id="KW-0963">Cytoplasm</keyword>
<comment type="similarity">
    <text evidence="3 14">Belongs to the glycosyl hydrolase 13 family.</text>
</comment>
<dbReference type="CDD" id="cd02853">
    <property type="entry name" value="E_set_MTHase_like_N"/>
    <property type="match status" value="1"/>
</dbReference>